<dbReference type="EMBL" id="KL584777">
    <property type="protein sequence ID" value="KEQ91612.1"/>
    <property type="molecule type" value="Genomic_DNA"/>
</dbReference>
<evidence type="ECO:0000313" key="3">
    <source>
        <dbReference type="Proteomes" id="UP000030641"/>
    </source>
</evidence>
<keyword evidence="1" id="KW-0472">Membrane</keyword>
<keyword evidence="3" id="KW-1185">Reference proteome</keyword>
<evidence type="ECO:0000313" key="2">
    <source>
        <dbReference type="EMBL" id="KEQ91612.1"/>
    </source>
</evidence>
<dbReference type="Proteomes" id="UP000030641">
    <property type="component" value="Unassembled WGS sequence"/>
</dbReference>
<keyword evidence="1" id="KW-1133">Transmembrane helix</keyword>
<reference evidence="2 3" key="1">
    <citation type="journal article" date="2014" name="BMC Genomics">
        <title>Genome sequencing of four Aureobasidium pullulans varieties: biotechnological potential, stress tolerance, and description of new species.</title>
        <authorList>
            <person name="Gostin Ar C."/>
            <person name="Ohm R.A."/>
            <person name="Kogej T."/>
            <person name="Sonjak S."/>
            <person name="Turk M."/>
            <person name="Zajc J."/>
            <person name="Zalar P."/>
            <person name="Grube M."/>
            <person name="Sun H."/>
            <person name="Han J."/>
            <person name="Sharma A."/>
            <person name="Chiniquy J."/>
            <person name="Ngan C.Y."/>
            <person name="Lipzen A."/>
            <person name="Barry K."/>
            <person name="Grigoriev I.V."/>
            <person name="Gunde-Cimerman N."/>
        </authorList>
    </citation>
    <scope>NUCLEOTIDE SEQUENCE [LARGE SCALE GENOMIC DNA]</scope>
    <source>
        <strain evidence="2 3">EXF-2481</strain>
    </source>
</reference>
<dbReference type="RefSeq" id="XP_013340081.1">
    <property type="nucleotide sequence ID" value="XM_013484627.1"/>
</dbReference>
<dbReference type="InParanoid" id="A0A074YBW8"/>
<name>A0A074YBW8_AURSE</name>
<dbReference type="AlphaFoldDB" id="A0A074YBW8"/>
<evidence type="ECO:0000256" key="1">
    <source>
        <dbReference type="SAM" id="Phobius"/>
    </source>
</evidence>
<dbReference type="HOGENOM" id="CLU_1517592_0_0_1"/>
<feature type="transmembrane region" description="Helical" evidence="1">
    <location>
        <begin position="87"/>
        <end position="111"/>
    </location>
</feature>
<accession>A0A074YBW8</accession>
<proteinExistence type="predicted"/>
<organism evidence="2 3">
    <name type="scientific">Aureobasidium subglaciale (strain EXF-2481)</name>
    <name type="common">Aureobasidium pullulans var. subglaciale</name>
    <dbReference type="NCBI Taxonomy" id="1043005"/>
    <lineage>
        <taxon>Eukaryota</taxon>
        <taxon>Fungi</taxon>
        <taxon>Dikarya</taxon>
        <taxon>Ascomycota</taxon>
        <taxon>Pezizomycotina</taxon>
        <taxon>Dothideomycetes</taxon>
        <taxon>Dothideomycetidae</taxon>
        <taxon>Dothideales</taxon>
        <taxon>Saccotheciaceae</taxon>
        <taxon>Aureobasidium</taxon>
    </lineage>
</organism>
<gene>
    <name evidence="2" type="ORF">AUEXF2481DRAFT_83044</name>
</gene>
<keyword evidence="1" id="KW-0812">Transmembrane</keyword>
<dbReference type="GeneID" id="25371737"/>
<sequence length="177" mass="21035">MVVPIHHRPLRGFPRYSPHVLVLYYLHNHLLSLWEAIYPSSSHNLNLKYNAGADTIQVLWYDLLLTHPRLETTFQTLLSVLPTLHSLLTHVIVTIILLLPLYILYRICLAISTSLSSLRLRLENIANEPEKRILVWEDEKKEEERNPFWKFDAIYQDCKEWVWDNIFVSEEEEEEDD</sequence>
<protein>
    <submittedName>
        <fullName evidence="2">Uncharacterized protein</fullName>
    </submittedName>
</protein>